<dbReference type="InParanoid" id="A0A1S0UL74"/>
<reference evidence="9" key="1">
    <citation type="submission" date="2012-04" db="EMBL/GenBank/DDBJ databases">
        <title>The Genome Sequence of Loa loa.</title>
        <authorList>
            <consortium name="The Broad Institute Genome Sequencing Platform"/>
            <consortium name="Broad Institute Genome Sequencing Center for Infectious Disease"/>
            <person name="Nutman T.B."/>
            <person name="Fink D.L."/>
            <person name="Russ C."/>
            <person name="Young S."/>
            <person name="Zeng Q."/>
            <person name="Gargeya S."/>
            <person name="Alvarado L."/>
            <person name="Berlin A."/>
            <person name="Chapman S.B."/>
            <person name="Chen Z."/>
            <person name="Freedman E."/>
            <person name="Gellesch M."/>
            <person name="Goldberg J."/>
            <person name="Griggs A."/>
            <person name="Gujja S."/>
            <person name="Heilman E.R."/>
            <person name="Heiman D."/>
            <person name="Howarth C."/>
            <person name="Mehta T."/>
            <person name="Neiman D."/>
            <person name="Pearson M."/>
            <person name="Roberts A."/>
            <person name="Saif S."/>
            <person name="Shea T."/>
            <person name="Shenoy N."/>
            <person name="Sisk P."/>
            <person name="Stolte C."/>
            <person name="Sykes S."/>
            <person name="White J."/>
            <person name="Yandava C."/>
            <person name="Haas B."/>
            <person name="Henn M.R."/>
            <person name="Nusbaum C."/>
            <person name="Birren B."/>
        </authorList>
    </citation>
    <scope>NUCLEOTIDE SEQUENCE [LARGE SCALE GENOMIC DNA]</scope>
</reference>
<dbReference type="InterPro" id="IPR000402">
    <property type="entry name" value="Na/K_ATPase_sub_beta"/>
</dbReference>
<keyword evidence="3 8" id="KW-0812">Transmembrane</keyword>
<evidence type="ECO:0000256" key="8">
    <source>
        <dbReference type="SAM" id="Phobius"/>
    </source>
</evidence>
<protein>
    <submittedName>
        <fullName evidence="9">Uncharacterized protein</fullName>
    </submittedName>
</protein>
<sequence>MARLSAKGESEREAMLKKREKDREVGTEEKFRKNGSNDEREMQQQIPTSEKKAEKRANAKKKTPSTAVVSANGAAAVDVSAELSHDSHIEHENNGRERKNFMRSIMEFIYHDGYVCNRTISAWIITILYLLCIYIFLALLVTGGIYIMLYTTRDAPVYYGETTFIGGVPGIGFEPRKRSMKKNKMFSNGILMIPHRMLSMNEGCGEFCMVNHCVK</sequence>
<evidence type="ECO:0000256" key="3">
    <source>
        <dbReference type="ARBA" id="ARBA00022692"/>
    </source>
</evidence>
<dbReference type="Gene3D" id="2.60.40.1660">
    <property type="entry name" value="Na, k-atpase alpha subunit"/>
    <property type="match status" value="1"/>
</dbReference>
<feature type="transmembrane region" description="Helical" evidence="8">
    <location>
        <begin position="127"/>
        <end position="149"/>
    </location>
</feature>
<proteinExistence type="inferred from homology"/>
<dbReference type="EMBL" id="JH712079">
    <property type="protein sequence ID" value="EJD76313.1"/>
    <property type="molecule type" value="Genomic_DNA"/>
</dbReference>
<dbReference type="OrthoDB" id="5818180at2759"/>
<evidence type="ECO:0000256" key="2">
    <source>
        <dbReference type="ARBA" id="ARBA00005876"/>
    </source>
</evidence>
<dbReference type="InterPro" id="IPR038702">
    <property type="entry name" value="Na/K_ATPase_sub_beta_sf"/>
</dbReference>
<dbReference type="KEGG" id="loa:LOAG_16706"/>
<comment type="similarity">
    <text evidence="2">Belongs to the X(+)/potassium ATPases subunit beta family.</text>
</comment>
<accession>A0A1S0UL74</accession>
<feature type="transmembrane region" description="Helical" evidence="8">
    <location>
        <begin position="155"/>
        <end position="173"/>
    </location>
</feature>
<dbReference type="GO" id="GO:0005890">
    <property type="term" value="C:sodium:potassium-exchanging ATPase complex"/>
    <property type="evidence" value="ECO:0007669"/>
    <property type="project" value="InterPro"/>
</dbReference>
<evidence type="ECO:0000256" key="4">
    <source>
        <dbReference type="ARBA" id="ARBA00022968"/>
    </source>
</evidence>
<dbReference type="Pfam" id="PF00287">
    <property type="entry name" value="Na_K-ATPase"/>
    <property type="match status" value="1"/>
</dbReference>
<keyword evidence="4" id="KW-0735">Signal-anchor</keyword>
<dbReference type="GO" id="GO:0006813">
    <property type="term" value="P:potassium ion transport"/>
    <property type="evidence" value="ECO:0007669"/>
    <property type="project" value="InterPro"/>
</dbReference>
<keyword evidence="6 8" id="KW-0472">Membrane</keyword>
<dbReference type="AlphaFoldDB" id="A0A1S0UL74"/>
<name>A0A1S0UL74_LOALO</name>
<evidence type="ECO:0000256" key="7">
    <source>
        <dbReference type="SAM" id="MobiDB-lite"/>
    </source>
</evidence>
<keyword evidence="5 8" id="KW-1133">Transmembrane helix</keyword>
<dbReference type="CTD" id="9939074"/>
<feature type="compositionally biased region" description="Basic and acidic residues" evidence="7">
    <location>
        <begin position="1"/>
        <end position="42"/>
    </location>
</feature>
<gene>
    <name evidence="9" type="ORF">LOAG_16706</name>
</gene>
<evidence type="ECO:0000256" key="1">
    <source>
        <dbReference type="ARBA" id="ARBA00004606"/>
    </source>
</evidence>
<comment type="subcellular location">
    <subcellularLocation>
        <location evidence="1">Membrane</location>
        <topology evidence="1">Single-pass type II membrane protein</topology>
    </subcellularLocation>
</comment>
<organism evidence="9">
    <name type="scientific">Loa loa</name>
    <name type="common">Eye worm</name>
    <name type="synonym">Filaria loa</name>
    <dbReference type="NCBI Taxonomy" id="7209"/>
    <lineage>
        <taxon>Eukaryota</taxon>
        <taxon>Metazoa</taxon>
        <taxon>Ecdysozoa</taxon>
        <taxon>Nematoda</taxon>
        <taxon>Chromadorea</taxon>
        <taxon>Rhabditida</taxon>
        <taxon>Spirurina</taxon>
        <taxon>Spiruromorpha</taxon>
        <taxon>Filarioidea</taxon>
        <taxon>Onchocercidae</taxon>
        <taxon>Loa</taxon>
    </lineage>
</organism>
<evidence type="ECO:0000313" key="9">
    <source>
        <dbReference type="EMBL" id="EJD76313.1"/>
    </source>
</evidence>
<evidence type="ECO:0000256" key="5">
    <source>
        <dbReference type="ARBA" id="ARBA00022989"/>
    </source>
</evidence>
<feature type="region of interest" description="Disordered" evidence="7">
    <location>
        <begin position="1"/>
        <end position="66"/>
    </location>
</feature>
<dbReference type="RefSeq" id="XP_020307122.1">
    <property type="nucleotide sequence ID" value="XM_020449356.1"/>
</dbReference>
<dbReference type="GO" id="GO:0006814">
    <property type="term" value="P:sodium ion transport"/>
    <property type="evidence" value="ECO:0007669"/>
    <property type="project" value="InterPro"/>
</dbReference>
<dbReference type="GeneID" id="9939074"/>
<evidence type="ECO:0000256" key="6">
    <source>
        <dbReference type="ARBA" id="ARBA00023136"/>
    </source>
</evidence>